<keyword evidence="4" id="KW-0812">Transmembrane</keyword>
<dbReference type="SUPFAM" id="SSF55073">
    <property type="entry name" value="Nucleotide cyclase"/>
    <property type="match status" value="1"/>
</dbReference>
<dbReference type="FunFam" id="3.30.70.270:FF:000001">
    <property type="entry name" value="Diguanylate cyclase domain protein"/>
    <property type="match status" value="1"/>
</dbReference>
<keyword evidence="4" id="KW-0472">Membrane</keyword>
<evidence type="ECO:0000313" key="7">
    <source>
        <dbReference type="Proteomes" id="UP000319828"/>
    </source>
</evidence>
<keyword evidence="4" id="KW-1133">Transmembrane helix</keyword>
<dbReference type="PANTHER" id="PTHR45138">
    <property type="entry name" value="REGULATORY COMPONENTS OF SENSORY TRANSDUCTION SYSTEM"/>
    <property type="match status" value="1"/>
</dbReference>
<feature type="domain" description="GGDEF" evidence="5">
    <location>
        <begin position="364"/>
        <end position="494"/>
    </location>
</feature>
<accession>A0A557P6W9</accession>
<dbReference type="CDD" id="cd01949">
    <property type="entry name" value="GGDEF"/>
    <property type="match status" value="1"/>
</dbReference>
<evidence type="ECO:0000259" key="5">
    <source>
        <dbReference type="PROSITE" id="PS50887"/>
    </source>
</evidence>
<dbReference type="GO" id="GO:0052621">
    <property type="term" value="F:diguanylate cyclase activity"/>
    <property type="evidence" value="ECO:0007669"/>
    <property type="project" value="UniProtKB-EC"/>
</dbReference>
<dbReference type="PANTHER" id="PTHR45138:SF9">
    <property type="entry name" value="DIGUANYLATE CYCLASE DGCM-RELATED"/>
    <property type="match status" value="1"/>
</dbReference>
<dbReference type="GO" id="GO:1902201">
    <property type="term" value="P:negative regulation of bacterial-type flagellum-dependent cell motility"/>
    <property type="evidence" value="ECO:0007669"/>
    <property type="project" value="TreeGrafter"/>
</dbReference>
<dbReference type="InterPro" id="IPR043128">
    <property type="entry name" value="Rev_trsase/Diguanyl_cyclase"/>
</dbReference>
<dbReference type="InterPro" id="IPR000160">
    <property type="entry name" value="GGDEF_dom"/>
</dbReference>
<feature type="transmembrane region" description="Helical" evidence="4">
    <location>
        <begin position="12"/>
        <end position="32"/>
    </location>
</feature>
<dbReference type="Gene3D" id="3.30.70.270">
    <property type="match status" value="1"/>
</dbReference>
<dbReference type="GO" id="GO:0043709">
    <property type="term" value="P:cell adhesion involved in single-species biofilm formation"/>
    <property type="evidence" value="ECO:0007669"/>
    <property type="project" value="TreeGrafter"/>
</dbReference>
<comment type="cofactor">
    <cofactor evidence="1">
        <name>Mg(2+)</name>
        <dbReference type="ChEBI" id="CHEBI:18420"/>
    </cofactor>
</comment>
<dbReference type="Proteomes" id="UP000319828">
    <property type="component" value="Unassembled WGS sequence"/>
</dbReference>
<dbReference type="Gene3D" id="3.30.450.20">
    <property type="entry name" value="PAS domain"/>
    <property type="match status" value="1"/>
</dbReference>
<comment type="catalytic activity">
    <reaction evidence="3">
        <text>2 GTP = 3',3'-c-di-GMP + 2 diphosphate</text>
        <dbReference type="Rhea" id="RHEA:24898"/>
        <dbReference type="ChEBI" id="CHEBI:33019"/>
        <dbReference type="ChEBI" id="CHEBI:37565"/>
        <dbReference type="ChEBI" id="CHEBI:58805"/>
        <dbReference type="EC" id="2.7.7.65"/>
    </reaction>
</comment>
<reference evidence="6 7" key="1">
    <citation type="submission" date="2019-07" db="EMBL/GenBank/DDBJ databases">
        <title>The draft genome sequence of Vibrio algivorus M1486.</title>
        <authorList>
            <person name="Meng X."/>
        </authorList>
    </citation>
    <scope>NUCLEOTIDE SEQUENCE [LARGE SCALE GENOMIC DNA]</scope>
    <source>
        <strain evidence="6 7">M1486</strain>
    </source>
</reference>
<sequence length="494" mass="55865">MVYRSRLTFKVVFLVPLILAMTILAFIVTGYAKDINKDLNVEYNSISRNIEHSVKLLSGMNYSFALYFNDQDEHLHQISKHDLHTQEMGADGLCLWLPKSRKIQSAYRADAREVLKLDYAAKAFAEGCEPGSDLYKDIESKLVLAPNFSFVNGIEDYILGLYYLSPKGYLIASPAHMVDHMHQNTVSIVQQREYWQEAKSGISSIRINGPVKDIATDNKILIISAGLFDENEFHGVVALDVLVSKLYTEGSSIGERIQFINLNDAVLPSNAWMPRTLWIDGVKTNQMMYFNWQWSHEIHSFLVNSAPFLFMLLALYAVLVISLIYIKITNERKHFKDLSQRDPLTSLLNRRGFEVAYKSFDNQKYEGLAVFDIDDFKKINDAFGHDVGDDVICGVANCLNRNSRSSDVVARFGGEEFVLYMQGTDADKMIEAIQRIQSEIGSTSTKVIEQGYTISAGFAIKLTSQNTGLEQLLKEADDKLYSAKKMGKNQVVID</sequence>
<feature type="transmembrane region" description="Helical" evidence="4">
    <location>
        <begin position="308"/>
        <end position="326"/>
    </location>
</feature>
<evidence type="ECO:0000256" key="3">
    <source>
        <dbReference type="ARBA" id="ARBA00034247"/>
    </source>
</evidence>
<evidence type="ECO:0000256" key="4">
    <source>
        <dbReference type="SAM" id="Phobius"/>
    </source>
</evidence>
<evidence type="ECO:0000256" key="1">
    <source>
        <dbReference type="ARBA" id="ARBA00001946"/>
    </source>
</evidence>
<evidence type="ECO:0000256" key="2">
    <source>
        <dbReference type="ARBA" id="ARBA00012528"/>
    </source>
</evidence>
<protein>
    <recommendedName>
        <fullName evidence="2">diguanylate cyclase</fullName>
        <ecNumber evidence="2">2.7.7.65</ecNumber>
    </recommendedName>
</protein>
<proteinExistence type="predicted"/>
<dbReference type="InterPro" id="IPR050469">
    <property type="entry name" value="Diguanylate_Cyclase"/>
</dbReference>
<dbReference type="EMBL" id="VMKJ01000017">
    <property type="protein sequence ID" value="TVO36399.1"/>
    <property type="molecule type" value="Genomic_DNA"/>
</dbReference>
<dbReference type="PROSITE" id="PS50887">
    <property type="entry name" value="GGDEF"/>
    <property type="match status" value="1"/>
</dbReference>
<dbReference type="Pfam" id="PF00990">
    <property type="entry name" value="GGDEF"/>
    <property type="match status" value="1"/>
</dbReference>
<dbReference type="AlphaFoldDB" id="A0A557P6W9"/>
<dbReference type="NCBIfam" id="TIGR00254">
    <property type="entry name" value="GGDEF"/>
    <property type="match status" value="1"/>
</dbReference>
<organism evidence="6 7">
    <name type="scientific">Vibrio algivorus</name>
    <dbReference type="NCBI Taxonomy" id="1667024"/>
    <lineage>
        <taxon>Bacteria</taxon>
        <taxon>Pseudomonadati</taxon>
        <taxon>Pseudomonadota</taxon>
        <taxon>Gammaproteobacteria</taxon>
        <taxon>Vibrionales</taxon>
        <taxon>Vibrionaceae</taxon>
        <taxon>Vibrio</taxon>
    </lineage>
</organism>
<dbReference type="OrthoDB" id="9812260at2"/>
<name>A0A557P6W9_9VIBR</name>
<dbReference type="GO" id="GO:0005886">
    <property type="term" value="C:plasma membrane"/>
    <property type="evidence" value="ECO:0007669"/>
    <property type="project" value="TreeGrafter"/>
</dbReference>
<gene>
    <name evidence="6" type="ORF">FOF44_09655</name>
</gene>
<dbReference type="SMART" id="SM00267">
    <property type="entry name" value="GGDEF"/>
    <property type="match status" value="1"/>
</dbReference>
<evidence type="ECO:0000313" key="6">
    <source>
        <dbReference type="EMBL" id="TVO36399.1"/>
    </source>
</evidence>
<dbReference type="EC" id="2.7.7.65" evidence="2"/>
<comment type="caution">
    <text evidence="6">The sequence shown here is derived from an EMBL/GenBank/DDBJ whole genome shotgun (WGS) entry which is preliminary data.</text>
</comment>
<dbReference type="InterPro" id="IPR029787">
    <property type="entry name" value="Nucleotide_cyclase"/>
</dbReference>